<keyword evidence="2" id="KW-1185">Reference proteome</keyword>
<name>A0A0L0N8R4_TOLOC</name>
<accession>A0A0L0N8R4</accession>
<organism evidence="1 2">
    <name type="scientific">Tolypocladium ophioglossoides (strain CBS 100239)</name>
    <name type="common">Snaketongue truffleclub</name>
    <name type="synonym">Elaphocordyceps ophioglossoides</name>
    <dbReference type="NCBI Taxonomy" id="1163406"/>
    <lineage>
        <taxon>Eukaryota</taxon>
        <taxon>Fungi</taxon>
        <taxon>Dikarya</taxon>
        <taxon>Ascomycota</taxon>
        <taxon>Pezizomycotina</taxon>
        <taxon>Sordariomycetes</taxon>
        <taxon>Hypocreomycetidae</taxon>
        <taxon>Hypocreales</taxon>
        <taxon>Ophiocordycipitaceae</taxon>
        <taxon>Tolypocladium</taxon>
    </lineage>
</organism>
<dbReference type="EMBL" id="LFRF01000013">
    <property type="protein sequence ID" value="KND90451.1"/>
    <property type="molecule type" value="Genomic_DNA"/>
</dbReference>
<evidence type="ECO:0000313" key="1">
    <source>
        <dbReference type="EMBL" id="KND90451.1"/>
    </source>
</evidence>
<dbReference type="Proteomes" id="UP000036947">
    <property type="component" value="Unassembled WGS sequence"/>
</dbReference>
<evidence type="ECO:0000313" key="2">
    <source>
        <dbReference type="Proteomes" id="UP000036947"/>
    </source>
</evidence>
<dbReference type="OrthoDB" id="4379079at2759"/>
<reference evidence="1 2" key="1">
    <citation type="journal article" date="2015" name="BMC Genomics">
        <title>The genome of the truffle-parasite Tolypocladium ophioglossoides and the evolution of antifungal peptaibiotics.</title>
        <authorList>
            <person name="Quandt C.A."/>
            <person name="Bushley K.E."/>
            <person name="Spatafora J.W."/>
        </authorList>
    </citation>
    <scope>NUCLEOTIDE SEQUENCE [LARGE SCALE GENOMIC DNA]</scope>
    <source>
        <strain evidence="1 2">CBS 100239</strain>
    </source>
</reference>
<comment type="caution">
    <text evidence="1">The sequence shown here is derived from an EMBL/GenBank/DDBJ whole genome shotgun (WGS) entry which is preliminary data.</text>
</comment>
<gene>
    <name evidence="1" type="ORF">TOPH_05023</name>
</gene>
<sequence>MFDALQSKPPVRILVQTLTHLVPGGNSIERTDFILDRMCQYHWNCDFQSSKFRQTSYNDFFALNNRRCFFLVDYGESENDDDVPVLSYEWTGKSLKPLPQLAKDPKIQTKLKNEVPFTPQPSKRERLPIREIVQSRLYRKADIPPSELDHMREHLEDLQWLKAHVKPRLWQTFVAEANGYRSYGASEIEE</sequence>
<proteinExistence type="predicted"/>
<dbReference type="AlphaFoldDB" id="A0A0L0N8R4"/>
<protein>
    <submittedName>
        <fullName evidence="1">Uncharacterized protein</fullName>
    </submittedName>
</protein>